<protein>
    <submittedName>
        <fullName evidence="8">TauD/TfdA family dioxygenase</fullName>
    </submittedName>
</protein>
<dbReference type="Pfam" id="PF02668">
    <property type="entry name" value="TauD"/>
    <property type="match status" value="1"/>
</dbReference>
<dbReference type="Proteomes" id="UP001165685">
    <property type="component" value="Unassembled WGS sequence"/>
</dbReference>
<keyword evidence="5" id="KW-0408">Iron</keyword>
<evidence type="ECO:0000256" key="4">
    <source>
        <dbReference type="ARBA" id="ARBA00023002"/>
    </source>
</evidence>
<dbReference type="PIRSF" id="PIRSF019543">
    <property type="entry name" value="Clavaminate_syn"/>
    <property type="match status" value="1"/>
</dbReference>
<keyword evidence="6" id="KW-0045">Antibiotic biosynthesis</keyword>
<dbReference type="RefSeq" id="WP_270680657.1">
    <property type="nucleotide sequence ID" value="NZ_JAQFWP010000070.1"/>
</dbReference>
<dbReference type="InterPro" id="IPR014503">
    <property type="entry name" value="Clavaminate_syn-like"/>
</dbReference>
<dbReference type="PANTHER" id="PTHR10696">
    <property type="entry name" value="GAMMA-BUTYROBETAINE HYDROXYLASE-RELATED"/>
    <property type="match status" value="1"/>
</dbReference>
<dbReference type="GO" id="GO:0051213">
    <property type="term" value="F:dioxygenase activity"/>
    <property type="evidence" value="ECO:0007669"/>
    <property type="project" value="UniProtKB-KW"/>
</dbReference>
<comment type="caution">
    <text evidence="8">The sequence shown here is derived from an EMBL/GenBank/DDBJ whole genome shotgun (WGS) entry which is preliminary data.</text>
</comment>
<keyword evidence="9" id="KW-1185">Reference proteome</keyword>
<keyword evidence="4" id="KW-0560">Oxidoreductase</keyword>
<dbReference type="PANTHER" id="PTHR10696:SF56">
    <property type="entry name" value="TAUD_TFDA-LIKE DOMAIN-CONTAINING PROTEIN"/>
    <property type="match status" value="1"/>
</dbReference>
<dbReference type="SUPFAM" id="SSF51197">
    <property type="entry name" value="Clavaminate synthase-like"/>
    <property type="match status" value="1"/>
</dbReference>
<name>A0ABT4TV07_9ACTN</name>
<evidence type="ECO:0000256" key="2">
    <source>
        <dbReference type="ARBA" id="ARBA00008425"/>
    </source>
</evidence>
<feature type="domain" description="TauD/TfdA-like" evidence="7">
    <location>
        <begin position="257"/>
        <end position="320"/>
    </location>
</feature>
<dbReference type="InterPro" id="IPR050411">
    <property type="entry name" value="AlphaKG_dependent_hydroxylases"/>
</dbReference>
<evidence type="ECO:0000256" key="5">
    <source>
        <dbReference type="ARBA" id="ARBA00023004"/>
    </source>
</evidence>
<comment type="cofactor">
    <cofactor evidence="1">
        <name>Fe(2+)</name>
        <dbReference type="ChEBI" id="CHEBI:29033"/>
    </cofactor>
</comment>
<evidence type="ECO:0000259" key="7">
    <source>
        <dbReference type="Pfam" id="PF02668"/>
    </source>
</evidence>
<dbReference type="Gene3D" id="3.60.130.10">
    <property type="entry name" value="Clavaminate synthase-like"/>
    <property type="match status" value="1"/>
</dbReference>
<evidence type="ECO:0000313" key="8">
    <source>
        <dbReference type="EMBL" id="MDA2808040.1"/>
    </source>
</evidence>
<keyword evidence="3" id="KW-0479">Metal-binding</keyword>
<evidence type="ECO:0000256" key="3">
    <source>
        <dbReference type="ARBA" id="ARBA00022723"/>
    </source>
</evidence>
<evidence type="ECO:0000256" key="6">
    <source>
        <dbReference type="ARBA" id="ARBA00023194"/>
    </source>
</evidence>
<comment type="similarity">
    <text evidence="2">Belongs to the clavaminate synthase family.</text>
</comment>
<evidence type="ECO:0000313" key="9">
    <source>
        <dbReference type="Proteomes" id="UP001165685"/>
    </source>
</evidence>
<reference evidence="8" key="1">
    <citation type="submission" date="2023-01" db="EMBL/GenBank/DDBJ databases">
        <title>Draft genome sequence of Nocardiopsis sp. LSu2-4 isolated from halophytes.</title>
        <authorList>
            <person name="Duangmal K."/>
            <person name="Chantavorakit T."/>
        </authorList>
    </citation>
    <scope>NUCLEOTIDE SEQUENCE</scope>
    <source>
        <strain evidence="8">LSu2-4</strain>
    </source>
</reference>
<organism evidence="8 9">
    <name type="scientific">Nocardiopsis suaedae</name>
    <dbReference type="NCBI Taxonomy" id="3018444"/>
    <lineage>
        <taxon>Bacteria</taxon>
        <taxon>Bacillati</taxon>
        <taxon>Actinomycetota</taxon>
        <taxon>Actinomycetes</taxon>
        <taxon>Streptosporangiales</taxon>
        <taxon>Nocardiopsidaceae</taxon>
        <taxon>Nocardiopsis</taxon>
    </lineage>
</organism>
<dbReference type="InterPro" id="IPR003819">
    <property type="entry name" value="TauD/TfdA-like"/>
</dbReference>
<accession>A0ABT4TV07</accession>
<evidence type="ECO:0000256" key="1">
    <source>
        <dbReference type="ARBA" id="ARBA00001954"/>
    </source>
</evidence>
<sequence>MGSNDNGPHHSELTLTEEESGRINDLCVELATRHSSMRGEALFAETREIARRMPRRVRDFLGGFKRESADHCVIRGHVVDEDRIGPTPADWRDRPRPNREFPEEIPLILYGHLLGAPFAWPTQQNGNLVNDVFPIKGYEKERLGNGSELPLTFHTEDAFHPRRADYLVLASLRNPDRIPLVASRPRPADIEDRDLDLLFLESFRIIPDGSHLPQNNTVDPGGPDREFEDIEKRFRDREPTAVLSGSRRRPFLRFDASHMEPDGDESARAFRAAHDSMDRNQVAFPLEPGDHVILNNHRVAHKRNSFAARHDGTDRWLKRINIRAS</sequence>
<proteinExistence type="inferred from homology"/>
<dbReference type="EMBL" id="JAQFWP010000070">
    <property type="protein sequence ID" value="MDA2808040.1"/>
    <property type="molecule type" value="Genomic_DNA"/>
</dbReference>
<gene>
    <name evidence="8" type="ORF">O4U47_26245</name>
</gene>
<keyword evidence="8" id="KW-0223">Dioxygenase</keyword>
<dbReference type="InterPro" id="IPR042098">
    <property type="entry name" value="TauD-like_sf"/>
</dbReference>